<gene>
    <name evidence="1" type="ORF">DWY11_08695</name>
</gene>
<reference evidence="1 2" key="1">
    <citation type="submission" date="2018-08" db="EMBL/GenBank/DDBJ databases">
        <title>A genome reference for cultivated species of the human gut microbiota.</title>
        <authorList>
            <person name="Zou Y."/>
            <person name="Xue W."/>
            <person name="Luo G."/>
        </authorList>
    </citation>
    <scope>NUCLEOTIDE SEQUENCE [LARGE SCALE GENOMIC DNA]</scope>
    <source>
        <strain evidence="1 2">AF24-12</strain>
    </source>
</reference>
<evidence type="ECO:0000313" key="2">
    <source>
        <dbReference type="Proteomes" id="UP000283872"/>
    </source>
</evidence>
<name>A0A3E5E3Z7_9BACT</name>
<sequence length="262" mass="30060">MSNQRVNDMSNKNYNNYSIAKKTIAVVFLSLIGMLNVMAQTGTVNRTFIMTGFGEKLDTCNLSLFFEQGKVTGLNMAFNKKGKGSFILASISGAPNMYHKYKTPEQRINDFKNLIDTLQTKYDEWSAIAKNNKVVNYKKEIATFSYVPILFLTLYRNNIKYYQPTEVPYIRKCTPYFEVSKDGQCSVFFGWNGMAFERVKGYNQGALTSYPIKEQVTENLVIFQFYSSKELQSLKDALNLETARQELLNKTKSSEEIDSLFK</sequence>
<organism evidence="1 2">
    <name type="scientific">Segatella copri</name>
    <dbReference type="NCBI Taxonomy" id="165179"/>
    <lineage>
        <taxon>Bacteria</taxon>
        <taxon>Pseudomonadati</taxon>
        <taxon>Bacteroidota</taxon>
        <taxon>Bacteroidia</taxon>
        <taxon>Bacteroidales</taxon>
        <taxon>Prevotellaceae</taxon>
        <taxon>Segatella</taxon>
    </lineage>
</organism>
<comment type="caution">
    <text evidence="1">The sequence shown here is derived from an EMBL/GenBank/DDBJ whole genome shotgun (WGS) entry which is preliminary data.</text>
</comment>
<proteinExistence type="predicted"/>
<dbReference type="EMBL" id="QRVA01000019">
    <property type="protein sequence ID" value="RGS15206.1"/>
    <property type="molecule type" value="Genomic_DNA"/>
</dbReference>
<evidence type="ECO:0000313" key="1">
    <source>
        <dbReference type="EMBL" id="RGS15206.1"/>
    </source>
</evidence>
<dbReference type="AlphaFoldDB" id="A0A3E5E3Z7"/>
<protein>
    <submittedName>
        <fullName evidence="1">Uncharacterized protein</fullName>
    </submittedName>
</protein>
<dbReference type="Proteomes" id="UP000283872">
    <property type="component" value="Unassembled WGS sequence"/>
</dbReference>
<accession>A0A3E5E3Z7</accession>